<sequence length="787" mass="82375">MTQAITELVVRGDGALAALDRFEASMEKAGIATEHSTGAIADFERRMAAARSAIERGNAITTESVARKTAEQRAWDKWSATVDRTSALRLRLEREAAQASVAAANAVNLGYATQEQALSTLVALERRHAEQLRAVTDQHQSATQATLAHAAANDNLAISTQRAAAMRDVGGGNLNTANIAAQFQDIGVTAAMGMSPIMIALQQGTQLSAVLNGMQSPIKGLAAGLMSIVNPVSLLTIGFVALAAAAVQWFASASAGSEESVRTLQDHKTWLNELLAGYDAVAEAATKTVEAATRLPEGVVRSDLTANLLEQYIAAQALQQRISDTRNEIAEMATFLRETMDIGLGVGDNTAAIAAGAQQIEVIRDLGLSSRNTAAELEQVMVAARELYNTVDDPSVQQMAKRFYDLALELFNVQAQAEATRSALATLNNMDIQISVQADTSAAISAIEDLKRMMPELRSVREQARDSLNEALGKAPDEILRQAARNQYADTIAALDERDRRDEAAKLASKAARGGGSGGGRQHFAGMVESTQQSIDQLRLQAETMSMTGQAAAALRHEQELLNQAANDNIALSPAQREEIALLSEQYAQAEASLAGVQFAMGDPTPWDEAIANIANLDAALATGAISWEQYGAAAFRANSGAASAVLGLASGMTGALASMFKDNKAFAVANAVVSTAEAVMKAMATYGPTPWGFAAAGVAAATGAAQIATIMSAQKGSGSVSRPSGGATAGSAAQAAPAAQRATQINLTLAGSGRYSREDVRDLIEQLTDGINDGVDQGKFKLAVNS</sequence>
<dbReference type="AlphaFoldDB" id="A0A6M1SUY5"/>
<organism evidence="2 3">
    <name type="scientific">Devosia aurantiaca</name>
    <dbReference type="NCBI Taxonomy" id="2714858"/>
    <lineage>
        <taxon>Bacteria</taxon>
        <taxon>Pseudomonadati</taxon>
        <taxon>Pseudomonadota</taxon>
        <taxon>Alphaproteobacteria</taxon>
        <taxon>Hyphomicrobiales</taxon>
        <taxon>Devosiaceae</taxon>
        <taxon>Devosia</taxon>
    </lineage>
</organism>
<accession>A0A6M1SUY5</accession>
<comment type="caution">
    <text evidence="2">The sequence shown here is derived from an EMBL/GenBank/DDBJ whole genome shotgun (WGS) entry which is preliminary data.</text>
</comment>
<dbReference type="InterPro" id="IPR009628">
    <property type="entry name" value="Phage_tape_measure_N"/>
</dbReference>
<dbReference type="Proteomes" id="UP000474802">
    <property type="component" value="Unassembled WGS sequence"/>
</dbReference>
<proteinExistence type="predicted"/>
<evidence type="ECO:0000259" key="1">
    <source>
        <dbReference type="Pfam" id="PF06791"/>
    </source>
</evidence>
<name>A0A6M1SUY5_9HYPH</name>
<evidence type="ECO:0000313" key="2">
    <source>
        <dbReference type="EMBL" id="NGP18925.1"/>
    </source>
</evidence>
<gene>
    <name evidence="2" type="ORF">G5575_15820</name>
</gene>
<dbReference type="EMBL" id="JAALFG010000004">
    <property type="protein sequence ID" value="NGP18925.1"/>
    <property type="molecule type" value="Genomic_DNA"/>
</dbReference>
<reference evidence="2 3" key="1">
    <citation type="submission" date="2020-02" db="EMBL/GenBank/DDBJ databases">
        <authorList>
            <person name="Khan S.A."/>
            <person name="Jeon C.O."/>
            <person name="Chun B.H."/>
        </authorList>
    </citation>
    <scope>NUCLEOTIDE SEQUENCE [LARGE SCALE GENOMIC DNA]</scope>
    <source>
        <strain evidence="2 3">H239</strain>
    </source>
</reference>
<feature type="domain" description="Bacteriophage tail tape measure N-terminal" evidence="1">
    <location>
        <begin position="174"/>
        <end position="292"/>
    </location>
</feature>
<dbReference type="Pfam" id="PF06791">
    <property type="entry name" value="TMP_2"/>
    <property type="match status" value="1"/>
</dbReference>
<keyword evidence="3" id="KW-1185">Reference proteome</keyword>
<evidence type="ECO:0000313" key="3">
    <source>
        <dbReference type="Proteomes" id="UP000474802"/>
    </source>
</evidence>
<dbReference type="RefSeq" id="WP_164535186.1">
    <property type="nucleotide sequence ID" value="NZ_JAALFG010000004.1"/>
</dbReference>
<protein>
    <recommendedName>
        <fullName evidence="1">Bacteriophage tail tape measure N-terminal domain-containing protein</fullName>
    </recommendedName>
</protein>
<reference evidence="2 3" key="2">
    <citation type="submission" date="2020-03" db="EMBL/GenBank/DDBJ databases">
        <title>Devosia chinhatensis sp. nov., isolated from a hexachlorocyclohexane (HCH) dump site in India.</title>
        <authorList>
            <person name="Kumar M."/>
            <person name="Lal R."/>
        </authorList>
    </citation>
    <scope>NUCLEOTIDE SEQUENCE [LARGE SCALE GENOMIC DNA]</scope>
    <source>
        <strain evidence="2 3">H239</strain>
    </source>
</reference>